<proteinExistence type="predicted"/>
<dbReference type="Proteomes" id="UP001151518">
    <property type="component" value="Unassembled WGS sequence"/>
</dbReference>
<accession>A0A9W8G4G2</accession>
<dbReference type="Gene3D" id="3.40.50.1820">
    <property type="entry name" value="alpha/beta hydrolase"/>
    <property type="match status" value="1"/>
</dbReference>
<dbReference type="SUPFAM" id="SSF53474">
    <property type="entry name" value="alpha/beta-Hydrolases"/>
    <property type="match status" value="2"/>
</dbReference>
<name>A0A9W8G4G2_9FUNG</name>
<dbReference type="InterPro" id="IPR029058">
    <property type="entry name" value="AB_hydrolase_fold"/>
</dbReference>
<dbReference type="PANTHER" id="PTHR42103">
    <property type="entry name" value="ALPHA/BETA-HYDROLASES SUPERFAMILY PROTEIN"/>
    <property type="match status" value="1"/>
</dbReference>
<comment type="caution">
    <text evidence="1">The sequence shown here is derived from an EMBL/GenBank/DDBJ whole genome shotgun (WGS) entry which is preliminary data.</text>
</comment>
<sequence>MLADSLEIPCFVPSRLDGRALEALVTLSASDSASGSERAVVFVHPYPPLGGQFRNNVIHELRARLDGRVAVSVAFNLRGAGRSEGKTSWTGCAEHEDLCSVLDMLRTRHLPLHPAHHSASDRRLLLLRMQARGFLPPAADVDHLDSLPLPPVSLTLVCGYSYGAVVAASVCPADCAPLRVDYALISFPYSVLWLLVLQRRSWLLARITSTVVDAAVAFATAAPQPAHIPRTLFVSGTADTFTSLSAYNKWWDQLHAKAILALQAVRPPIASDAATHAAAKALTITRIQHADHAWLRRECELSDVVECWWWQ</sequence>
<evidence type="ECO:0000313" key="2">
    <source>
        <dbReference type="Proteomes" id="UP001151518"/>
    </source>
</evidence>
<dbReference type="EMBL" id="JANBTW010000065">
    <property type="protein sequence ID" value="KAJ2673621.1"/>
    <property type="molecule type" value="Genomic_DNA"/>
</dbReference>
<evidence type="ECO:0008006" key="3">
    <source>
        <dbReference type="Google" id="ProtNLM"/>
    </source>
</evidence>
<dbReference type="AlphaFoldDB" id="A0A9W8G4G2"/>
<evidence type="ECO:0000313" key="1">
    <source>
        <dbReference type="EMBL" id="KAJ2673621.1"/>
    </source>
</evidence>
<reference evidence="1" key="1">
    <citation type="submission" date="2022-07" db="EMBL/GenBank/DDBJ databases">
        <title>Phylogenomic reconstructions and comparative analyses of Kickxellomycotina fungi.</title>
        <authorList>
            <person name="Reynolds N.K."/>
            <person name="Stajich J.E."/>
            <person name="Barry K."/>
            <person name="Grigoriev I.V."/>
            <person name="Crous P."/>
            <person name="Smith M.E."/>
        </authorList>
    </citation>
    <scope>NUCLEOTIDE SEQUENCE</scope>
    <source>
        <strain evidence="1">NRRL 3115</strain>
    </source>
</reference>
<protein>
    <recommendedName>
        <fullName evidence="3">Alpha/beta hydrolase</fullName>
    </recommendedName>
</protein>
<dbReference type="OrthoDB" id="10260961at2759"/>
<gene>
    <name evidence="1" type="ORF">GGI25_004606</name>
</gene>
<organism evidence="1 2">
    <name type="scientific">Coemansia spiralis</name>
    <dbReference type="NCBI Taxonomy" id="417178"/>
    <lineage>
        <taxon>Eukaryota</taxon>
        <taxon>Fungi</taxon>
        <taxon>Fungi incertae sedis</taxon>
        <taxon>Zoopagomycota</taxon>
        <taxon>Kickxellomycotina</taxon>
        <taxon>Kickxellomycetes</taxon>
        <taxon>Kickxellales</taxon>
        <taxon>Kickxellaceae</taxon>
        <taxon>Coemansia</taxon>
    </lineage>
</organism>
<dbReference type="PANTHER" id="PTHR42103:SF2">
    <property type="entry name" value="AB HYDROLASE-1 DOMAIN-CONTAINING PROTEIN"/>
    <property type="match status" value="1"/>
</dbReference>